<accession>A0ABD3EUZ1</accession>
<name>A0ABD3EUZ1_9STRA</name>
<protein>
    <submittedName>
        <fullName evidence="1">Uncharacterized protein</fullName>
    </submittedName>
</protein>
<evidence type="ECO:0000313" key="1">
    <source>
        <dbReference type="EMBL" id="KAL3658278.1"/>
    </source>
</evidence>
<dbReference type="PROSITE" id="PS51257">
    <property type="entry name" value="PROKAR_LIPOPROTEIN"/>
    <property type="match status" value="1"/>
</dbReference>
<sequence>MNKIVRSGGKRCNRRDSISLSLVMFSCHKKLKFDTLLPVFVPADNRDVDDFIEILPVREMFSSTSGLLHRGRYL</sequence>
<reference evidence="1 2" key="1">
    <citation type="submission" date="2024-09" db="EMBL/GenBank/DDBJ databases">
        <title>Genome sequencing and assembly of Phytophthora oleae, isolate VK10A, causative agent of rot of olive drupes.</title>
        <authorList>
            <person name="Conti Taguali S."/>
            <person name="Riolo M."/>
            <person name="La Spada F."/>
            <person name="Cacciola S.O."/>
            <person name="Dionisio G."/>
        </authorList>
    </citation>
    <scope>NUCLEOTIDE SEQUENCE [LARGE SCALE GENOMIC DNA]</scope>
    <source>
        <strain evidence="1 2">VK10A</strain>
    </source>
</reference>
<dbReference type="EMBL" id="JBIMZQ010000055">
    <property type="protein sequence ID" value="KAL3658278.1"/>
    <property type="molecule type" value="Genomic_DNA"/>
</dbReference>
<dbReference type="Proteomes" id="UP001632037">
    <property type="component" value="Unassembled WGS sequence"/>
</dbReference>
<dbReference type="AlphaFoldDB" id="A0ABD3EUZ1"/>
<comment type="caution">
    <text evidence="1">The sequence shown here is derived from an EMBL/GenBank/DDBJ whole genome shotgun (WGS) entry which is preliminary data.</text>
</comment>
<keyword evidence="2" id="KW-1185">Reference proteome</keyword>
<evidence type="ECO:0000313" key="2">
    <source>
        <dbReference type="Proteomes" id="UP001632037"/>
    </source>
</evidence>
<gene>
    <name evidence="1" type="ORF">V7S43_016667</name>
</gene>
<proteinExistence type="predicted"/>
<organism evidence="1 2">
    <name type="scientific">Phytophthora oleae</name>
    <dbReference type="NCBI Taxonomy" id="2107226"/>
    <lineage>
        <taxon>Eukaryota</taxon>
        <taxon>Sar</taxon>
        <taxon>Stramenopiles</taxon>
        <taxon>Oomycota</taxon>
        <taxon>Peronosporomycetes</taxon>
        <taxon>Peronosporales</taxon>
        <taxon>Peronosporaceae</taxon>
        <taxon>Phytophthora</taxon>
    </lineage>
</organism>